<evidence type="ECO:0000313" key="2">
    <source>
        <dbReference type="EMBL" id="QOQ77483.1"/>
    </source>
</evidence>
<feature type="domain" description="RES" evidence="1">
    <location>
        <begin position="74"/>
        <end position="230"/>
    </location>
</feature>
<protein>
    <submittedName>
        <fullName evidence="2">RES family NAD+ phosphorylase</fullName>
    </submittedName>
</protein>
<dbReference type="Pfam" id="PF08808">
    <property type="entry name" value="RES"/>
    <property type="match status" value="1"/>
</dbReference>
<evidence type="ECO:0000313" key="3">
    <source>
        <dbReference type="Proteomes" id="UP000594923"/>
    </source>
</evidence>
<proteinExistence type="predicted"/>
<dbReference type="EMBL" id="CP063073">
    <property type="protein sequence ID" value="QOQ77483.1"/>
    <property type="molecule type" value="Genomic_DNA"/>
</dbReference>
<accession>A0A7M1KMP0</accession>
<evidence type="ECO:0000259" key="1">
    <source>
        <dbReference type="Pfam" id="PF08808"/>
    </source>
</evidence>
<dbReference type="Proteomes" id="UP000594923">
    <property type="component" value="Chromosome"/>
</dbReference>
<dbReference type="RefSeq" id="WP_197628380.1">
    <property type="nucleotide sequence ID" value="NZ_CP063073.1"/>
</dbReference>
<name>A0A7M1KMP0_9PSED</name>
<gene>
    <name evidence="2" type="ORF">IMF22_10775</name>
</gene>
<organism evidence="2 3">
    <name type="scientific">Pseudomonas poae</name>
    <dbReference type="NCBI Taxonomy" id="200451"/>
    <lineage>
        <taxon>Bacteria</taxon>
        <taxon>Pseudomonadati</taxon>
        <taxon>Pseudomonadota</taxon>
        <taxon>Gammaproteobacteria</taxon>
        <taxon>Pseudomonadales</taxon>
        <taxon>Pseudomonadaceae</taxon>
        <taxon>Pseudomonas</taxon>
    </lineage>
</organism>
<dbReference type="AlphaFoldDB" id="A0A7M1KMP0"/>
<reference evidence="2 3" key="1">
    <citation type="submission" date="2020-10" db="EMBL/GenBank/DDBJ databases">
        <title>High quality whole genome sequence of Pseudomonas poae PMA22.</title>
        <authorList>
            <person name="Hernandez J.G."/>
            <person name="Rodriguez P."/>
            <person name="Cuevas C."/>
            <person name="de la Calle F."/>
            <person name="Galan B."/>
            <person name="Garcia J.L."/>
        </authorList>
    </citation>
    <scope>NUCLEOTIDE SEQUENCE [LARGE SCALE GENOMIC DNA]</scope>
    <source>
        <strain evidence="2 3">PMA22</strain>
    </source>
</reference>
<sequence>MQQINEAQQLEYIFSQTAVKELKRKIKSFESLYPTLRQDTIYTHLKDTLLIDIPPLRASSFCGQLRTLLPSATLWRSRKVNEFKETLDVSTFWAPSPEKVSGYGRMNRPSQGVLYTAEHLLTTLAEIDLSKDEKSLLIVYRVKSPLEFIGLYSDFDKQLSASATKKLNIINRFIKRSLLAKGEAAYLFSSEFVNEFMKIETDGWFYPSVARHGGTNYCIHPHAADKFELLKIYTTQGVRPGIAGPLLGVYEADASGTYHYRADPVYANADYEAFGSVYGGDGSDPDKTPLHERNLIDYPVIVTR</sequence>
<dbReference type="InterPro" id="IPR014914">
    <property type="entry name" value="RES_dom"/>
</dbReference>